<accession>A0ABW2LTI7</accession>
<reference evidence="2" key="1">
    <citation type="journal article" date="2019" name="Int. J. Syst. Evol. Microbiol.">
        <title>The Global Catalogue of Microorganisms (GCM) 10K type strain sequencing project: providing services to taxonomists for standard genome sequencing and annotation.</title>
        <authorList>
            <consortium name="The Broad Institute Genomics Platform"/>
            <consortium name="The Broad Institute Genome Sequencing Center for Infectious Disease"/>
            <person name="Wu L."/>
            <person name="Ma J."/>
        </authorList>
    </citation>
    <scope>NUCLEOTIDE SEQUENCE [LARGE SCALE GENOMIC DNA]</scope>
    <source>
        <strain evidence="2">WLHS5</strain>
    </source>
</reference>
<sequence>MTDHNRVAVVVFVETDEDDLLNSTHVAERAVFDALASNGTDTGDGIALTTRFGGSGIERPVTVRVVRELGMAMRNGYVWALPTCQPYPRSEDDQ</sequence>
<evidence type="ECO:0000313" key="2">
    <source>
        <dbReference type="Proteomes" id="UP001596504"/>
    </source>
</evidence>
<comment type="caution">
    <text evidence="1">The sequence shown here is derived from an EMBL/GenBank/DDBJ whole genome shotgun (WGS) entry which is preliminary data.</text>
</comment>
<proteinExistence type="predicted"/>
<organism evidence="1 2">
    <name type="scientific">Saccharopolyspora griseoalba</name>
    <dbReference type="NCBI Taxonomy" id="1431848"/>
    <lineage>
        <taxon>Bacteria</taxon>
        <taxon>Bacillati</taxon>
        <taxon>Actinomycetota</taxon>
        <taxon>Actinomycetes</taxon>
        <taxon>Pseudonocardiales</taxon>
        <taxon>Pseudonocardiaceae</taxon>
        <taxon>Saccharopolyspora</taxon>
    </lineage>
</organism>
<gene>
    <name evidence="1" type="ORF">ACFQRI_24500</name>
</gene>
<dbReference type="Proteomes" id="UP001596504">
    <property type="component" value="Unassembled WGS sequence"/>
</dbReference>
<dbReference type="RefSeq" id="WP_380672500.1">
    <property type="nucleotide sequence ID" value="NZ_JBHTCJ010000017.1"/>
</dbReference>
<name>A0ABW2LTI7_9PSEU</name>
<dbReference type="EMBL" id="JBHTCJ010000017">
    <property type="protein sequence ID" value="MFC7344580.1"/>
    <property type="molecule type" value="Genomic_DNA"/>
</dbReference>
<evidence type="ECO:0000313" key="1">
    <source>
        <dbReference type="EMBL" id="MFC7344580.1"/>
    </source>
</evidence>
<protein>
    <submittedName>
        <fullName evidence="1">Uncharacterized protein</fullName>
    </submittedName>
</protein>
<keyword evidence="2" id="KW-1185">Reference proteome</keyword>